<dbReference type="InterPro" id="IPR001763">
    <property type="entry name" value="Rhodanese-like_dom"/>
</dbReference>
<name>A0A211YYH2_9PROT</name>
<organism evidence="3 4">
    <name type="scientific">Inquilinus limosus</name>
    <dbReference type="NCBI Taxonomy" id="171674"/>
    <lineage>
        <taxon>Bacteria</taxon>
        <taxon>Pseudomonadati</taxon>
        <taxon>Pseudomonadota</taxon>
        <taxon>Alphaproteobacteria</taxon>
        <taxon>Rhodospirillales</taxon>
        <taxon>Rhodospirillaceae</taxon>
        <taxon>Inquilinus</taxon>
    </lineage>
</organism>
<dbReference type="PROSITE" id="PS50206">
    <property type="entry name" value="RHODANESE_3"/>
    <property type="match status" value="1"/>
</dbReference>
<keyword evidence="1" id="KW-0732">Signal</keyword>
<dbReference type="Pfam" id="PF00581">
    <property type="entry name" value="Rhodanese"/>
    <property type="match status" value="1"/>
</dbReference>
<gene>
    <name evidence="3" type="ORF">BWR60_33775</name>
</gene>
<dbReference type="RefSeq" id="WP_088157352.1">
    <property type="nucleotide sequence ID" value="NZ_NHON01000141.1"/>
</dbReference>
<dbReference type="AlphaFoldDB" id="A0A211YYH2"/>
<dbReference type="InterPro" id="IPR036873">
    <property type="entry name" value="Rhodanese-like_dom_sf"/>
</dbReference>
<dbReference type="CDD" id="cd00158">
    <property type="entry name" value="RHOD"/>
    <property type="match status" value="1"/>
</dbReference>
<protein>
    <recommendedName>
        <fullName evidence="2">Rhodanese domain-containing protein</fullName>
    </recommendedName>
</protein>
<feature type="signal peptide" evidence="1">
    <location>
        <begin position="1"/>
        <end position="24"/>
    </location>
</feature>
<evidence type="ECO:0000259" key="2">
    <source>
        <dbReference type="PROSITE" id="PS50206"/>
    </source>
</evidence>
<evidence type="ECO:0000313" key="4">
    <source>
        <dbReference type="Proteomes" id="UP000196655"/>
    </source>
</evidence>
<dbReference type="OrthoDB" id="176845at2"/>
<dbReference type="STRING" id="1122125.GCA_000423185_02029"/>
<sequence>MTPARRLLGLAALALCLAAGHAPAQTVAEPDGYRMEAYRAPVPAALKGATVVDAAAVEALIRRGPVLLVDVLPQPPRPDKLPPETLWRPPERRDIPGSVWLANTGYGALSAEMEAYFRDSLAALTLGDHARPLVFYCDAECWMSWNAARRAVAEGYTAVHWFPGGVKEWADGGRPTLPNAPLPVK</sequence>
<accession>A0A211YYH2</accession>
<evidence type="ECO:0000313" key="3">
    <source>
        <dbReference type="EMBL" id="OWJ58055.1"/>
    </source>
</evidence>
<dbReference type="Proteomes" id="UP000196655">
    <property type="component" value="Unassembled WGS sequence"/>
</dbReference>
<dbReference type="SUPFAM" id="SSF52821">
    <property type="entry name" value="Rhodanese/Cell cycle control phosphatase"/>
    <property type="match status" value="1"/>
</dbReference>
<dbReference type="NCBIfam" id="TIGR03865">
    <property type="entry name" value="PQQ_CXXCW"/>
    <property type="match status" value="1"/>
</dbReference>
<reference evidence="4" key="1">
    <citation type="submission" date="2017-05" db="EMBL/GenBank/DDBJ databases">
        <authorList>
            <person name="Macchi M."/>
            <person name="Festa S."/>
            <person name="Coppotelli B.M."/>
            <person name="Morelli I.S."/>
        </authorList>
    </citation>
    <scope>NUCLEOTIDE SEQUENCE [LARGE SCALE GENOMIC DNA]</scope>
    <source>
        <strain evidence="4">I</strain>
    </source>
</reference>
<feature type="chain" id="PRO_5012352027" description="Rhodanese domain-containing protein" evidence="1">
    <location>
        <begin position="25"/>
        <end position="185"/>
    </location>
</feature>
<evidence type="ECO:0000256" key="1">
    <source>
        <dbReference type="SAM" id="SignalP"/>
    </source>
</evidence>
<keyword evidence="4" id="KW-1185">Reference proteome</keyword>
<feature type="domain" description="Rhodanese" evidence="2">
    <location>
        <begin position="114"/>
        <end position="178"/>
    </location>
</feature>
<dbReference type="InterPro" id="IPR022376">
    <property type="entry name" value="PQQ_CXXCW"/>
</dbReference>
<comment type="caution">
    <text evidence="3">The sequence shown here is derived from an EMBL/GenBank/DDBJ whole genome shotgun (WGS) entry which is preliminary data.</text>
</comment>
<proteinExistence type="predicted"/>
<dbReference type="EMBL" id="NHON01000141">
    <property type="protein sequence ID" value="OWJ58055.1"/>
    <property type="molecule type" value="Genomic_DNA"/>
</dbReference>
<dbReference type="Gene3D" id="3.40.250.10">
    <property type="entry name" value="Rhodanese-like domain"/>
    <property type="match status" value="1"/>
</dbReference>